<evidence type="ECO:0000256" key="4">
    <source>
        <dbReference type="ARBA" id="ARBA00022692"/>
    </source>
</evidence>
<feature type="compositionally biased region" description="Low complexity" evidence="7">
    <location>
        <begin position="125"/>
        <end position="142"/>
    </location>
</feature>
<dbReference type="Pfam" id="PF03176">
    <property type="entry name" value="MMPL"/>
    <property type="match status" value="2"/>
</dbReference>
<comment type="subcellular location">
    <subcellularLocation>
        <location evidence="1">Cell membrane</location>
        <topology evidence="1">Multi-pass membrane protein</topology>
    </subcellularLocation>
</comment>
<reference evidence="10" key="1">
    <citation type="submission" date="2024-07" db="EMBL/GenBank/DDBJ databases">
        <authorList>
            <person name="Yu S.T."/>
        </authorList>
    </citation>
    <scope>NUCLEOTIDE SEQUENCE</scope>
    <source>
        <strain evidence="10">R21</strain>
    </source>
</reference>
<evidence type="ECO:0000256" key="5">
    <source>
        <dbReference type="ARBA" id="ARBA00022989"/>
    </source>
</evidence>
<feature type="transmembrane region" description="Helical" evidence="8">
    <location>
        <begin position="237"/>
        <end position="258"/>
    </location>
</feature>
<keyword evidence="4 8" id="KW-0812">Transmembrane</keyword>
<keyword evidence="3" id="KW-1003">Cell membrane</keyword>
<dbReference type="PANTHER" id="PTHR33406">
    <property type="entry name" value="MEMBRANE PROTEIN MJ1562-RELATED"/>
    <property type="match status" value="1"/>
</dbReference>
<dbReference type="PROSITE" id="PS50156">
    <property type="entry name" value="SSD"/>
    <property type="match status" value="1"/>
</dbReference>
<dbReference type="InterPro" id="IPR004869">
    <property type="entry name" value="MMPL_dom"/>
</dbReference>
<feature type="transmembrane region" description="Helical" evidence="8">
    <location>
        <begin position="630"/>
        <end position="650"/>
    </location>
</feature>
<keyword evidence="5 8" id="KW-1133">Transmembrane helix</keyword>
<evidence type="ECO:0000256" key="7">
    <source>
        <dbReference type="SAM" id="MobiDB-lite"/>
    </source>
</evidence>
<dbReference type="GO" id="GO:0005886">
    <property type="term" value="C:plasma membrane"/>
    <property type="evidence" value="ECO:0007669"/>
    <property type="project" value="UniProtKB-SubCell"/>
</dbReference>
<evidence type="ECO:0000256" key="2">
    <source>
        <dbReference type="ARBA" id="ARBA00010157"/>
    </source>
</evidence>
<evidence type="ECO:0000256" key="3">
    <source>
        <dbReference type="ARBA" id="ARBA00022475"/>
    </source>
</evidence>
<organism evidence="10">
    <name type="scientific">Streptomyces sp. R21</name>
    <dbReference type="NCBI Taxonomy" id="3238627"/>
    <lineage>
        <taxon>Bacteria</taxon>
        <taxon>Bacillati</taxon>
        <taxon>Actinomycetota</taxon>
        <taxon>Actinomycetes</taxon>
        <taxon>Kitasatosporales</taxon>
        <taxon>Streptomycetaceae</taxon>
        <taxon>Streptomyces</taxon>
    </lineage>
</organism>
<feature type="transmembrane region" description="Helical" evidence="8">
    <location>
        <begin position="589"/>
        <end position="610"/>
    </location>
</feature>
<feature type="transmembrane region" description="Helical" evidence="8">
    <location>
        <begin position="210"/>
        <end position="230"/>
    </location>
</feature>
<feature type="domain" description="SSD" evidence="9">
    <location>
        <begin position="228"/>
        <end position="359"/>
    </location>
</feature>
<sequence length="755" mass="79162">MSAVRATKGGGRPAPGRLRRLGEWCARHFVIVIVAWLVALAALQVLNNAFGGDYSDNFSLPGVQSTQGLDVLKKHDPAAGGYSSQIVLRDTQKPLTSLSSQMGQTVSDLQKLPHVLSAQNPLPPSGTQQSSSGQSQQSQSSSDVGPLSSDAKTGYITVRFDVQPSTLQESYLHGVDQAVQPLRAAGVDVEYGGPLGELARPAADDRVSELIGFAVAIVVLLVGFGSVLAAGIPLLTALISVVGGLACLGLLAAAFTFATVSPTLATMIGLGVGIDYALFLITRHRQNLMDGHDPVRAAGRATATSGRAVLVSGCTVIIALAGLSVSGVSFIGKLGLAAAVTVVSAVIGALTLVPALLGLIGKRIDRYRVRRPVAETDAVAGEPVQGTWHRYAQRVERRPWWFLVGGVVTVLVLAIPVLSIQLGHIGDGADPTSFTDRRAYDIMADAFGPGSNGPLTVVIDQTKVPSDQRSALSSQAQKSLTDVAGAATVTPLTTTSDGDVLVGTVYSKEAPQSQDTTDLTNRLVDDTLPQAVSGTDAKGYVTGTTAAQVDFRDIVASRLPLIIAVVVALAFLIILIVFRGLLVAVKAAVLNVLSIAASYGVVVAVFQWGWGGPALGVEGKVPIESYVPMMMFAIIFGLSMDYEIFLLSRVHEAWLRTGDAKASVAHALEITARVITCAALIMVSVFAAFIVSDNIVVKMLGLGLAVSVLIDATVVRLLLVPAVMTLLGRHAWWTPRWLDRILPHIDAEGDHDAAD</sequence>
<feature type="transmembrane region" description="Helical" evidence="8">
    <location>
        <begin position="561"/>
        <end position="582"/>
    </location>
</feature>
<evidence type="ECO:0000313" key="10">
    <source>
        <dbReference type="EMBL" id="XDQ23994.1"/>
    </source>
</evidence>
<dbReference type="Gene3D" id="1.20.1640.10">
    <property type="entry name" value="Multidrug efflux transporter AcrB transmembrane domain"/>
    <property type="match status" value="2"/>
</dbReference>
<name>A0AB39P0X9_9ACTN</name>
<evidence type="ECO:0000259" key="9">
    <source>
        <dbReference type="PROSITE" id="PS50156"/>
    </source>
</evidence>
<evidence type="ECO:0000256" key="8">
    <source>
        <dbReference type="SAM" id="Phobius"/>
    </source>
</evidence>
<dbReference type="SUPFAM" id="SSF82866">
    <property type="entry name" value="Multidrug efflux transporter AcrB transmembrane domain"/>
    <property type="match status" value="2"/>
</dbReference>
<gene>
    <name evidence="10" type="ORF">AB5J56_04455</name>
</gene>
<evidence type="ECO:0000256" key="1">
    <source>
        <dbReference type="ARBA" id="ARBA00004651"/>
    </source>
</evidence>
<feature type="transmembrane region" description="Helical" evidence="8">
    <location>
        <begin position="670"/>
        <end position="690"/>
    </location>
</feature>
<accession>A0AB39P0X9</accession>
<dbReference type="EMBL" id="CP163435">
    <property type="protein sequence ID" value="XDQ23994.1"/>
    <property type="molecule type" value="Genomic_DNA"/>
</dbReference>
<evidence type="ECO:0000256" key="6">
    <source>
        <dbReference type="ARBA" id="ARBA00023136"/>
    </source>
</evidence>
<dbReference type="PANTHER" id="PTHR33406:SF11">
    <property type="entry name" value="MEMBRANE PROTEIN SCO6666-RELATED"/>
    <property type="match status" value="1"/>
</dbReference>
<feature type="transmembrane region" description="Helical" evidence="8">
    <location>
        <begin position="337"/>
        <end position="361"/>
    </location>
</feature>
<dbReference type="InterPro" id="IPR050545">
    <property type="entry name" value="Mycobact_MmpL"/>
</dbReference>
<keyword evidence="6 8" id="KW-0472">Membrane</keyword>
<feature type="transmembrane region" description="Helical" evidence="8">
    <location>
        <begin position="400"/>
        <end position="422"/>
    </location>
</feature>
<dbReference type="RefSeq" id="WP_369230237.1">
    <property type="nucleotide sequence ID" value="NZ_CP163435.1"/>
</dbReference>
<feature type="transmembrane region" description="Helical" evidence="8">
    <location>
        <begin position="308"/>
        <end position="331"/>
    </location>
</feature>
<feature type="transmembrane region" description="Helical" evidence="8">
    <location>
        <begin position="702"/>
        <end position="727"/>
    </location>
</feature>
<feature type="transmembrane region" description="Helical" evidence="8">
    <location>
        <begin position="264"/>
        <end position="282"/>
    </location>
</feature>
<dbReference type="AlphaFoldDB" id="A0AB39P0X9"/>
<comment type="similarity">
    <text evidence="2">Belongs to the resistance-nodulation-cell division (RND) (TC 2.A.6) family. MmpL subfamily.</text>
</comment>
<protein>
    <submittedName>
        <fullName evidence="10">MMPL family transporter</fullName>
    </submittedName>
</protein>
<feature type="region of interest" description="Disordered" evidence="7">
    <location>
        <begin position="116"/>
        <end position="149"/>
    </location>
</feature>
<feature type="transmembrane region" description="Helical" evidence="8">
    <location>
        <begin position="29"/>
        <end position="50"/>
    </location>
</feature>
<dbReference type="InterPro" id="IPR000731">
    <property type="entry name" value="SSD"/>
</dbReference>
<proteinExistence type="inferred from homology"/>